<reference evidence="4" key="1">
    <citation type="submission" date="2022-08" db="EMBL/GenBank/DDBJ databases">
        <title>Genome sequencing of Nocardioides sp. STR2.</title>
        <authorList>
            <person name="So Y."/>
        </authorList>
    </citation>
    <scope>NUCLEOTIDE SEQUENCE</scope>
    <source>
        <strain evidence="4">STR2</strain>
    </source>
</reference>
<name>A0ABT4CEE9_9ACTN</name>
<dbReference type="InterPro" id="IPR050212">
    <property type="entry name" value="Ntdp-like"/>
</dbReference>
<dbReference type="InterPro" id="IPR035930">
    <property type="entry name" value="FomD-like_sf"/>
</dbReference>
<dbReference type="PANTHER" id="PTHR39159:SF1">
    <property type="entry name" value="UPF0374 PROTEIN YGAC"/>
    <property type="match status" value="1"/>
</dbReference>
<evidence type="ECO:0000313" key="4">
    <source>
        <dbReference type="EMBL" id="MCY4727353.1"/>
    </source>
</evidence>
<feature type="domain" description="DUF402" evidence="3">
    <location>
        <begin position="102"/>
        <end position="225"/>
    </location>
</feature>
<dbReference type="Gene3D" id="2.40.380.10">
    <property type="entry name" value="FomD-like"/>
    <property type="match status" value="1"/>
</dbReference>
<feature type="region of interest" description="Disordered" evidence="2">
    <location>
        <begin position="1"/>
        <end position="25"/>
    </location>
</feature>
<dbReference type="Pfam" id="PF04167">
    <property type="entry name" value="DUF402"/>
    <property type="match status" value="1"/>
</dbReference>
<keyword evidence="1" id="KW-0378">Hydrolase</keyword>
<dbReference type="EMBL" id="JAPPUX010000004">
    <property type="protein sequence ID" value="MCY4727353.1"/>
    <property type="molecule type" value="Genomic_DNA"/>
</dbReference>
<dbReference type="SUPFAM" id="SSF159234">
    <property type="entry name" value="FomD-like"/>
    <property type="match status" value="1"/>
</dbReference>
<dbReference type="Proteomes" id="UP001074726">
    <property type="component" value="Unassembled WGS sequence"/>
</dbReference>
<proteinExistence type="predicted"/>
<accession>A0ABT4CEE9</accession>
<keyword evidence="5" id="KW-1185">Reference proteome</keyword>
<organism evidence="4 5">
    <name type="scientific">Nocardioides pini</name>
    <dbReference type="NCBI Taxonomy" id="2975053"/>
    <lineage>
        <taxon>Bacteria</taxon>
        <taxon>Bacillati</taxon>
        <taxon>Actinomycetota</taxon>
        <taxon>Actinomycetes</taxon>
        <taxon>Propionibacteriales</taxon>
        <taxon>Nocardioidaceae</taxon>
        <taxon>Nocardioides</taxon>
    </lineage>
</organism>
<evidence type="ECO:0000256" key="2">
    <source>
        <dbReference type="SAM" id="MobiDB-lite"/>
    </source>
</evidence>
<comment type="caution">
    <text evidence="4">The sequence shown here is derived from an EMBL/GenBank/DDBJ whole genome shotgun (WGS) entry which is preliminary data.</text>
</comment>
<dbReference type="InterPro" id="IPR007295">
    <property type="entry name" value="DUF402"/>
</dbReference>
<gene>
    <name evidence="4" type="ORF">NYO98_13780</name>
</gene>
<dbReference type="PANTHER" id="PTHR39159">
    <property type="match status" value="1"/>
</dbReference>
<feature type="compositionally biased region" description="Acidic residues" evidence="2">
    <location>
        <begin position="1"/>
        <end position="11"/>
    </location>
</feature>
<evidence type="ECO:0000313" key="5">
    <source>
        <dbReference type="Proteomes" id="UP001074726"/>
    </source>
</evidence>
<protein>
    <submittedName>
        <fullName evidence="4">DUF402 domain-containing protein</fullName>
    </submittedName>
</protein>
<sequence>MTDTSGDDDTTISDSGGTMTRLVGDASPRPVDLALLETQRLVGVGDGWRPDGTRPFLAHGEELLWRYGPRIEPVRVVRDDERGLVVWLAEHTEVVTWLPSDGRLLREIPLAERFVVAATTAVSRWQGGGILRIAPTGRPWSVWLFWEDDGTFAGHYVNLELPHRRCGGETATRDLVLDLWLDPDGTLWLKDADELEAAVVCGRYTRELADEVRAAAEWAREELVEGRDWPLDEDWTSWQPPTDWTVPSLPDTAEVRRARATTLPS</sequence>
<evidence type="ECO:0000259" key="3">
    <source>
        <dbReference type="Pfam" id="PF04167"/>
    </source>
</evidence>
<dbReference type="RefSeq" id="WP_268112314.1">
    <property type="nucleotide sequence ID" value="NZ_JAPPUX010000004.1"/>
</dbReference>
<evidence type="ECO:0000256" key="1">
    <source>
        <dbReference type="ARBA" id="ARBA00022801"/>
    </source>
</evidence>